<keyword evidence="9 15" id="KW-0863">Zinc-finger</keyword>
<evidence type="ECO:0000256" key="5">
    <source>
        <dbReference type="ARBA" id="ARBA00019422"/>
    </source>
</evidence>
<feature type="compositionally biased region" description="Low complexity" evidence="16">
    <location>
        <begin position="404"/>
        <end position="413"/>
    </location>
</feature>
<evidence type="ECO:0000256" key="3">
    <source>
        <dbReference type="ARBA" id="ARBA00010258"/>
    </source>
</evidence>
<evidence type="ECO:0000256" key="9">
    <source>
        <dbReference type="ARBA" id="ARBA00022771"/>
    </source>
</evidence>
<dbReference type="PANTHER" id="PTHR20973:SF0">
    <property type="entry name" value="NON-STRUCTURAL MAINTENANCE OF CHROMOSOMES ELEMENT 1 HOMOLOG"/>
    <property type="match status" value="1"/>
</dbReference>
<evidence type="ECO:0000256" key="14">
    <source>
        <dbReference type="ARBA" id="ARBA00023242"/>
    </source>
</evidence>
<evidence type="ECO:0000313" key="19">
    <source>
        <dbReference type="EMBL" id="WVY94409.1"/>
    </source>
</evidence>
<accession>A0AAQ3MPX5</accession>
<evidence type="ECO:0000256" key="16">
    <source>
        <dbReference type="SAM" id="MobiDB-lite"/>
    </source>
</evidence>
<dbReference type="PANTHER" id="PTHR20973">
    <property type="entry name" value="NON-SMC ELEMENT 1-RELATED"/>
    <property type="match status" value="1"/>
</dbReference>
<gene>
    <name evidence="19" type="ORF">V8G54_033497</name>
</gene>
<evidence type="ECO:0000256" key="4">
    <source>
        <dbReference type="ARBA" id="ARBA00012483"/>
    </source>
</evidence>
<dbReference type="GO" id="GO:0061630">
    <property type="term" value="F:ubiquitin protein ligase activity"/>
    <property type="evidence" value="ECO:0007669"/>
    <property type="project" value="UniProtKB-EC"/>
</dbReference>
<evidence type="ECO:0000256" key="17">
    <source>
        <dbReference type="SAM" id="Phobius"/>
    </source>
</evidence>
<dbReference type="Gene3D" id="1.10.10.10">
    <property type="entry name" value="Winged helix-like DNA-binding domain superfamily/Winged helix DNA-binding domain"/>
    <property type="match status" value="1"/>
</dbReference>
<keyword evidence="20" id="KW-1185">Reference proteome</keyword>
<dbReference type="FunFam" id="3.30.40.10:FF:000427">
    <property type="entry name" value="Non-structural maintenance of chromosomes element 1"/>
    <property type="match status" value="1"/>
</dbReference>
<evidence type="ECO:0000256" key="6">
    <source>
        <dbReference type="ARBA" id="ARBA00022679"/>
    </source>
</evidence>
<keyword evidence="8 15" id="KW-0227">DNA damage</keyword>
<keyword evidence="7 15" id="KW-0479">Metal-binding</keyword>
<feature type="domain" description="Non-structural maintenance of chromosomes element 1 RING C4HC3-type" evidence="18">
    <location>
        <begin position="276"/>
        <end position="319"/>
    </location>
</feature>
<dbReference type="InterPro" id="IPR036388">
    <property type="entry name" value="WH-like_DNA-bd_sf"/>
</dbReference>
<keyword evidence="13 15" id="KW-0234">DNA repair</keyword>
<feature type="compositionally biased region" description="Basic residues" evidence="16">
    <location>
        <begin position="416"/>
        <end position="425"/>
    </location>
</feature>
<keyword evidence="6 15" id="KW-0808">Transferase</keyword>
<feature type="transmembrane region" description="Helical" evidence="17">
    <location>
        <begin position="124"/>
        <end position="144"/>
    </location>
</feature>
<dbReference type="InterPro" id="IPR014857">
    <property type="entry name" value="Nse1_RING_C4HC3-type"/>
</dbReference>
<feature type="region of interest" description="Disordered" evidence="16">
    <location>
        <begin position="332"/>
        <end position="425"/>
    </location>
</feature>
<evidence type="ECO:0000259" key="18">
    <source>
        <dbReference type="Pfam" id="PF08746"/>
    </source>
</evidence>
<dbReference type="GO" id="GO:0030915">
    <property type="term" value="C:Smc5-Smc6 complex"/>
    <property type="evidence" value="ECO:0007669"/>
    <property type="project" value="UniProtKB-UniRule"/>
</dbReference>
<evidence type="ECO:0000313" key="20">
    <source>
        <dbReference type="Proteomes" id="UP001374535"/>
    </source>
</evidence>
<dbReference type="Gene3D" id="3.90.1150.220">
    <property type="match status" value="1"/>
</dbReference>
<dbReference type="GO" id="GO:0008270">
    <property type="term" value="F:zinc ion binding"/>
    <property type="evidence" value="ECO:0007669"/>
    <property type="project" value="UniProtKB-KW"/>
</dbReference>
<evidence type="ECO:0000256" key="12">
    <source>
        <dbReference type="ARBA" id="ARBA00023172"/>
    </source>
</evidence>
<organism evidence="19 20">
    <name type="scientific">Vigna mungo</name>
    <name type="common">Black gram</name>
    <name type="synonym">Phaseolus mungo</name>
    <dbReference type="NCBI Taxonomy" id="3915"/>
    <lineage>
        <taxon>Eukaryota</taxon>
        <taxon>Viridiplantae</taxon>
        <taxon>Streptophyta</taxon>
        <taxon>Embryophyta</taxon>
        <taxon>Tracheophyta</taxon>
        <taxon>Spermatophyta</taxon>
        <taxon>Magnoliopsida</taxon>
        <taxon>eudicotyledons</taxon>
        <taxon>Gunneridae</taxon>
        <taxon>Pentapetalae</taxon>
        <taxon>rosids</taxon>
        <taxon>fabids</taxon>
        <taxon>Fabales</taxon>
        <taxon>Fabaceae</taxon>
        <taxon>Papilionoideae</taxon>
        <taxon>50 kb inversion clade</taxon>
        <taxon>NPAAA clade</taxon>
        <taxon>indigoferoid/millettioid clade</taxon>
        <taxon>Phaseoleae</taxon>
        <taxon>Vigna</taxon>
    </lineage>
</organism>
<dbReference type="Proteomes" id="UP001374535">
    <property type="component" value="Chromosome 10"/>
</dbReference>
<dbReference type="CDD" id="cd16493">
    <property type="entry name" value="RING-CH-C4HC3_NSE1"/>
    <property type="match status" value="1"/>
</dbReference>
<evidence type="ECO:0000256" key="13">
    <source>
        <dbReference type="ARBA" id="ARBA00023204"/>
    </source>
</evidence>
<name>A0AAQ3MPX5_VIGMU</name>
<comment type="subcellular location">
    <subcellularLocation>
        <location evidence="2 15">Nucleus</location>
    </subcellularLocation>
</comment>
<comment type="catalytic activity">
    <reaction evidence="1 15">
        <text>S-ubiquitinyl-[E2 ubiquitin-conjugating enzyme]-L-cysteine + [acceptor protein]-L-lysine = [E2 ubiquitin-conjugating enzyme]-L-cysteine + N(6)-ubiquitinyl-[acceptor protein]-L-lysine.</text>
        <dbReference type="EC" id="2.3.2.27"/>
    </reaction>
</comment>
<evidence type="ECO:0000256" key="10">
    <source>
        <dbReference type="ARBA" id="ARBA00022786"/>
    </source>
</evidence>
<comment type="subunit">
    <text evidence="15">Component of the Smc5-Smc6 complex.</text>
</comment>
<dbReference type="Pfam" id="PF08746">
    <property type="entry name" value="zf-RING-like"/>
    <property type="match status" value="1"/>
</dbReference>
<dbReference type="SUPFAM" id="SSF57850">
    <property type="entry name" value="RING/U-box"/>
    <property type="match status" value="1"/>
</dbReference>
<evidence type="ECO:0000256" key="2">
    <source>
        <dbReference type="ARBA" id="ARBA00004123"/>
    </source>
</evidence>
<keyword evidence="17" id="KW-1133">Transmembrane helix</keyword>
<evidence type="ECO:0000256" key="8">
    <source>
        <dbReference type="ARBA" id="ARBA00022763"/>
    </source>
</evidence>
<dbReference type="EC" id="2.3.2.27" evidence="4 15"/>
<evidence type="ECO:0000256" key="15">
    <source>
        <dbReference type="RuleBase" id="RU368018"/>
    </source>
</evidence>
<dbReference type="GO" id="GO:0005634">
    <property type="term" value="C:nucleus"/>
    <property type="evidence" value="ECO:0007669"/>
    <property type="project" value="UniProtKB-SubCell"/>
</dbReference>
<evidence type="ECO:0000256" key="1">
    <source>
        <dbReference type="ARBA" id="ARBA00000900"/>
    </source>
</evidence>
<evidence type="ECO:0000256" key="7">
    <source>
        <dbReference type="ARBA" id="ARBA00022723"/>
    </source>
</evidence>
<dbReference type="AlphaFoldDB" id="A0AAQ3MPX5"/>
<keyword evidence="11 15" id="KW-0862">Zinc</keyword>
<keyword evidence="17" id="KW-0472">Membrane</keyword>
<feature type="compositionally biased region" description="Basic and acidic residues" evidence="16">
    <location>
        <begin position="340"/>
        <end position="354"/>
    </location>
</feature>
<comment type="similarity">
    <text evidence="3 15">Belongs to the NSE1 family.</text>
</comment>
<keyword evidence="12 15" id="KW-0233">DNA recombination</keyword>
<reference evidence="19 20" key="1">
    <citation type="journal article" date="2023" name="Life. Sci Alliance">
        <title>Evolutionary insights into 3D genome organization and epigenetic landscape of Vigna mungo.</title>
        <authorList>
            <person name="Junaid A."/>
            <person name="Singh B."/>
            <person name="Bhatia S."/>
        </authorList>
    </citation>
    <scope>NUCLEOTIDE SEQUENCE [LARGE SCALE GENOMIC DNA]</scope>
    <source>
        <strain evidence="19">Urdbean</strain>
    </source>
</reference>
<protein>
    <recommendedName>
        <fullName evidence="5 15">Non-structural maintenance of chromosomes element 1 homolog</fullName>
        <ecNumber evidence="4 15">2.3.2.27</ecNumber>
    </recommendedName>
</protein>
<evidence type="ECO:0000256" key="11">
    <source>
        <dbReference type="ARBA" id="ARBA00022833"/>
    </source>
</evidence>
<keyword evidence="14 15" id="KW-0539">Nucleus</keyword>
<dbReference type="EMBL" id="CP144691">
    <property type="protein sequence ID" value="WVY94409.1"/>
    <property type="molecule type" value="Genomic_DNA"/>
</dbReference>
<proteinExistence type="inferred from homology"/>
<dbReference type="Gene3D" id="3.30.40.10">
    <property type="entry name" value="Zinc/RING finger domain, C3HC4 (zinc finger)"/>
    <property type="match status" value="1"/>
</dbReference>
<dbReference type="InterPro" id="IPR011513">
    <property type="entry name" value="Nse1"/>
</dbReference>
<dbReference type="GO" id="GO:0000724">
    <property type="term" value="P:double-strand break repair via homologous recombination"/>
    <property type="evidence" value="ECO:0007669"/>
    <property type="project" value="TreeGrafter"/>
</dbReference>
<dbReference type="InterPro" id="IPR013083">
    <property type="entry name" value="Znf_RING/FYVE/PHD"/>
</dbReference>
<sequence length="425" mass="47563">MSSALSWRHHVVVQSLLSRGPLSEKDFHAMFEELTKRNPATLTWVSLLLLGTERQLLDGFILKINKALSCANFELRACINQYDGKVYYGVVNTVSDEHSKLGTKYSVPQIAFYKAIVSFAQLDCVFLSVFICVTVVFGICGSVFPSCALRARHWMHSVIETIVQDASAKGVIFSLHALNLSLDSQDCKRIGSGKGLKLKDHSKLLVTIMTDPQSQGSQSNVPSTLKNFSLSQKEKTLNELVQDQWLNLTPEGVIKLGLKSFLDLRSWFRNNDVPSCHVCNEAGIKAEVCQNENCTVRIHKYCLKQLFLQGKFAKVCPSCGTSWPYTVPKEEALQMEDDSEPRQSQRVTRSDRNRRSANRVVDDDEVGCSNQDELNENREIQNGNVLARKRRRQRDNAETGGSGASQSSAAISGLRRVTRNSTRLK</sequence>
<keyword evidence="17" id="KW-0812">Transmembrane</keyword>
<dbReference type="Pfam" id="PF07574">
    <property type="entry name" value="SMC_Nse1"/>
    <property type="match status" value="2"/>
</dbReference>
<keyword evidence="10 15" id="KW-0833">Ubl conjugation pathway</keyword>